<dbReference type="InterPro" id="IPR011990">
    <property type="entry name" value="TPR-like_helical_dom_sf"/>
</dbReference>
<dbReference type="SUPFAM" id="SSF48452">
    <property type="entry name" value="TPR-like"/>
    <property type="match status" value="1"/>
</dbReference>
<feature type="transmembrane region" description="Helical" evidence="4">
    <location>
        <begin position="135"/>
        <end position="153"/>
    </location>
</feature>
<proteinExistence type="predicted"/>
<feature type="transmembrane region" description="Helical" evidence="4">
    <location>
        <begin position="314"/>
        <end position="333"/>
    </location>
</feature>
<gene>
    <name evidence="5" type="ORF">COV74_00740</name>
</gene>
<protein>
    <submittedName>
        <fullName evidence="5">Uncharacterized protein</fullName>
    </submittedName>
</protein>
<keyword evidence="4" id="KW-0812">Transmembrane</keyword>
<feature type="transmembrane region" description="Helical" evidence="4">
    <location>
        <begin position="20"/>
        <end position="42"/>
    </location>
</feature>
<keyword evidence="2 3" id="KW-0802">TPR repeat</keyword>
<feature type="transmembrane region" description="Helical" evidence="4">
    <location>
        <begin position="232"/>
        <end position="250"/>
    </location>
</feature>
<keyword evidence="4" id="KW-0472">Membrane</keyword>
<evidence type="ECO:0000313" key="6">
    <source>
        <dbReference type="Proteomes" id="UP000230859"/>
    </source>
</evidence>
<dbReference type="PANTHER" id="PTHR44227:SF3">
    <property type="entry name" value="PROTEIN O-MANNOSYL-TRANSFERASE TMTC4"/>
    <property type="match status" value="1"/>
</dbReference>
<feature type="transmembrane region" description="Helical" evidence="4">
    <location>
        <begin position="187"/>
        <end position="212"/>
    </location>
</feature>
<keyword evidence="1" id="KW-0677">Repeat</keyword>
<comment type="caution">
    <text evidence="5">The sequence shown here is derived from an EMBL/GenBank/DDBJ whole genome shotgun (WGS) entry which is preliminary data.</text>
</comment>
<feature type="transmembrane region" description="Helical" evidence="4">
    <location>
        <begin position="339"/>
        <end position="356"/>
    </location>
</feature>
<feature type="transmembrane region" description="Helical" evidence="4">
    <location>
        <begin position="287"/>
        <end position="307"/>
    </location>
</feature>
<dbReference type="Gene3D" id="1.25.40.10">
    <property type="entry name" value="Tetratricopeptide repeat domain"/>
    <property type="match status" value="1"/>
</dbReference>
<dbReference type="AlphaFoldDB" id="A0A2H0LSP3"/>
<feature type="transmembrane region" description="Helical" evidence="4">
    <location>
        <begin position="102"/>
        <end position="123"/>
    </location>
</feature>
<reference evidence="5 6" key="1">
    <citation type="submission" date="2017-09" db="EMBL/GenBank/DDBJ databases">
        <title>Depth-based differentiation of microbial function through sediment-hosted aquifers and enrichment of novel symbionts in the deep terrestrial subsurface.</title>
        <authorList>
            <person name="Probst A.J."/>
            <person name="Ladd B."/>
            <person name="Jarett J.K."/>
            <person name="Geller-Mcgrath D.E."/>
            <person name="Sieber C.M."/>
            <person name="Emerson J.B."/>
            <person name="Anantharaman K."/>
            <person name="Thomas B.C."/>
            <person name="Malmstrom R."/>
            <person name="Stieglmeier M."/>
            <person name="Klingl A."/>
            <person name="Woyke T."/>
            <person name="Ryan C.M."/>
            <person name="Banfield J.F."/>
        </authorList>
    </citation>
    <scope>NUCLEOTIDE SEQUENCE [LARGE SCALE GENOMIC DNA]</scope>
    <source>
        <strain evidence="5">CG11_big_fil_rev_8_21_14_0_20_45_26</strain>
    </source>
</reference>
<sequence length="513" mass="59722">MILPSDFVDINDRTSLKRLITAFLILLTLAVFLQVRGFEFLIYDDPILVTENVHVKHGFTWEGILWSFSSGALIHGHTFDYWHPVTYLSHMLDVELFGMNPAWHHLMNLFFHVMNVILLFGFLTRLTRAPWRSAFVAAVFAVHPLQISSVVWISERKDVMSVFFALLAFQSYQFYVMQKSRTRFLSVWFFVLLSLMSKPLLVGAPFILLMMDVWPLERFKSQKAWALFWEKWPFWLLSAFICILTVLHSSPHFLTPVYAAPVYFLLYLWNLFFPPYIPIYPWQVSTYAAWITFAAFAAVGSLCLIAFQAKRKYPTIFFGWYWYLFTLAPMIFLKFENRYTYLPMVGIAMIFVWRIAQIIQPVKRQKLIGFILFLVCVIPLAIRTHSEAAVWRNNQTLFETTLSFSPGVNQIHYLYATDLAQKKKIDEALPHYLAVMKSVPDAKTYDALTERLLNYLDADDIDERIAFFERAVRIKPDYTAGYQGLCDLYTGRNATDKADHFCGIAENPADSRG</sequence>
<dbReference type="EMBL" id="PCVY01000008">
    <property type="protein sequence ID" value="PIQ87432.1"/>
    <property type="molecule type" value="Genomic_DNA"/>
</dbReference>
<evidence type="ECO:0000256" key="1">
    <source>
        <dbReference type="ARBA" id="ARBA00022737"/>
    </source>
</evidence>
<evidence type="ECO:0000256" key="4">
    <source>
        <dbReference type="SAM" id="Phobius"/>
    </source>
</evidence>
<feature type="transmembrane region" description="Helical" evidence="4">
    <location>
        <begin position="262"/>
        <end position="281"/>
    </location>
</feature>
<keyword evidence="4" id="KW-1133">Transmembrane helix</keyword>
<feature type="transmembrane region" description="Helical" evidence="4">
    <location>
        <begin position="368"/>
        <end position="386"/>
    </location>
</feature>
<dbReference type="InterPro" id="IPR019734">
    <property type="entry name" value="TPR_rpt"/>
</dbReference>
<evidence type="ECO:0000256" key="2">
    <source>
        <dbReference type="ARBA" id="ARBA00022803"/>
    </source>
</evidence>
<dbReference type="PROSITE" id="PS50005">
    <property type="entry name" value="TPR"/>
    <property type="match status" value="1"/>
</dbReference>
<accession>A0A2H0LSP3</accession>
<organism evidence="5 6">
    <name type="scientific">Candidatus Abzuiibacterium crystallinum</name>
    <dbReference type="NCBI Taxonomy" id="1974748"/>
    <lineage>
        <taxon>Bacteria</taxon>
        <taxon>Pseudomonadati</taxon>
        <taxon>Candidatus Omnitrophota</taxon>
        <taxon>Candidatus Abzuiibacterium</taxon>
    </lineage>
</organism>
<evidence type="ECO:0000313" key="5">
    <source>
        <dbReference type="EMBL" id="PIQ87432.1"/>
    </source>
</evidence>
<evidence type="ECO:0000256" key="3">
    <source>
        <dbReference type="PROSITE-ProRule" id="PRU00339"/>
    </source>
</evidence>
<feature type="repeat" description="TPR" evidence="3">
    <location>
        <begin position="445"/>
        <end position="478"/>
    </location>
</feature>
<dbReference type="Proteomes" id="UP000230859">
    <property type="component" value="Unassembled WGS sequence"/>
</dbReference>
<dbReference type="PANTHER" id="PTHR44227">
    <property type="match status" value="1"/>
</dbReference>
<feature type="transmembrane region" description="Helical" evidence="4">
    <location>
        <begin position="159"/>
        <end position="175"/>
    </location>
</feature>
<dbReference type="InterPro" id="IPR052346">
    <property type="entry name" value="O-mannosyl-transferase_TMTC"/>
</dbReference>
<name>A0A2H0LSP3_9BACT</name>